<keyword evidence="3" id="KW-1185">Reference proteome</keyword>
<evidence type="ECO:0000313" key="2">
    <source>
        <dbReference type="EMBL" id="SON49293.1"/>
    </source>
</evidence>
<dbReference type="Proteomes" id="UP000235828">
    <property type="component" value="Chromosome A"/>
</dbReference>
<evidence type="ECO:0000256" key="1">
    <source>
        <dbReference type="SAM" id="SignalP"/>
    </source>
</evidence>
<protein>
    <recommendedName>
        <fullName evidence="4">Secreted protein</fullName>
    </recommendedName>
</protein>
<feature type="chain" id="PRO_5014970805" description="Secreted protein" evidence="1">
    <location>
        <begin position="23"/>
        <end position="61"/>
    </location>
</feature>
<gene>
    <name evidence="2" type="ORF">VTAP4600_A1314</name>
</gene>
<dbReference type="KEGG" id="vta:A1314"/>
<evidence type="ECO:0000313" key="3">
    <source>
        <dbReference type="Proteomes" id="UP000235828"/>
    </source>
</evidence>
<evidence type="ECO:0008006" key="4">
    <source>
        <dbReference type="Google" id="ProtNLM"/>
    </source>
</evidence>
<organism evidence="2 3">
    <name type="scientific">Vibrio tapetis subsp. tapetis</name>
    <dbReference type="NCBI Taxonomy" id="1671868"/>
    <lineage>
        <taxon>Bacteria</taxon>
        <taxon>Pseudomonadati</taxon>
        <taxon>Pseudomonadota</taxon>
        <taxon>Gammaproteobacteria</taxon>
        <taxon>Vibrionales</taxon>
        <taxon>Vibrionaceae</taxon>
        <taxon>Vibrio</taxon>
    </lineage>
</organism>
<feature type="signal peptide" evidence="1">
    <location>
        <begin position="1"/>
        <end position="22"/>
    </location>
</feature>
<dbReference type="EMBL" id="LT960611">
    <property type="protein sequence ID" value="SON49293.1"/>
    <property type="molecule type" value="Genomic_DNA"/>
</dbReference>
<dbReference type="AlphaFoldDB" id="A0A2N8ZBM9"/>
<dbReference type="RefSeq" id="WP_102521987.1">
    <property type="nucleotide sequence ID" value="NZ_LT960611.1"/>
</dbReference>
<sequence length="61" mass="6415">MKKLITLMSIIYISSLAISANASEGSAGKAFGAGVTCELNGKNQQLPRELCIQYGGKIILV</sequence>
<proteinExistence type="predicted"/>
<reference evidence="2 3" key="1">
    <citation type="submission" date="2017-10" db="EMBL/GenBank/DDBJ databases">
        <authorList>
            <person name="Banno H."/>
            <person name="Chua N.-H."/>
        </authorList>
    </citation>
    <scope>NUCLEOTIDE SEQUENCE [LARGE SCALE GENOMIC DNA]</scope>
    <source>
        <strain evidence="2">Vibrio tapetis CECT4600</strain>
    </source>
</reference>
<keyword evidence="1" id="KW-0732">Signal</keyword>
<accession>A0A2N8ZBM9</accession>
<name>A0A2N8ZBM9_9VIBR</name>